<dbReference type="KEGG" id="tol:TOL_2081"/>
<dbReference type="PATRIC" id="fig|1298593.3.peg.1986"/>
<dbReference type="eggNOG" id="ENOG502Z8UT">
    <property type="taxonomic scope" value="Bacteria"/>
</dbReference>
<sequence>MIAKSPRLSCKFFAINQVSVPMLIEMHTIFNNYYENADLDTFILDMSKKSGVFVLKDLTNKRIVGFSTWTEMPITYKGEQAIGVFSGDTIVEEAYWGNKAMHTAFALQAVKTKLKNRGAKVFWLLISKGYKTFLLMTNNVPVHYPSINPDNQRNADLKEVVDTYCKALYPYAYDEKNQLLDFGDNYHALKSHVATISPSMRAENRNIQLFERLNPTWQRGTELPCVAEISLDCIVFFFKKLMFGRRKVRAEKFGKSLA</sequence>
<evidence type="ECO:0000313" key="2">
    <source>
        <dbReference type="Proteomes" id="UP000011866"/>
    </source>
</evidence>
<dbReference type="GeneID" id="79176902"/>
<proteinExistence type="predicted"/>
<dbReference type="Proteomes" id="UP000011866">
    <property type="component" value="Chromosome"/>
</dbReference>
<reference evidence="1 2" key="1">
    <citation type="journal article" date="2013" name="Genome Announc.">
        <title>Genome Sequence of Thalassolituus oleivorans MIL-1 (DSM 14913T).</title>
        <authorList>
            <person name="Golyshin P.N."/>
            <person name="Werner J."/>
            <person name="Chernikova T.N."/>
            <person name="Tran H."/>
            <person name="Ferrer M."/>
            <person name="Yakimov M.M."/>
            <person name="Teeling H."/>
            <person name="Golyshina O.V."/>
        </authorList>
    </citation>
    <scope>NUCLEOTIDE SEQUENCE [LARGE SCALE GENOMIC DNA]</scope>
    <source>
        <strain evidence="1 2">MIL-1</strain>
    </source>
</reference>
<evidence type="ECO:0000313" key="1">
    <source>
        <dbReference type="EMBL" id="CCU72490.1"/>
    </source>
</evidence>
<dbReference type="RefSeq" id="WP_015487210.1">
    <property type="nucleotide sequence ID" value="NC_020888.1"/>
</dbReference>
<gene>
    <name evidence="1" type="ORF">TOL_2081</name>
</gene>
<protein>
    <submittedName>
        <fullName evidence="1">Uncharacterized protein</fullName>
    </submittedName>
</protein>
<dbReference type="HOGENOM" id="CLU_088154_0_0_6"/>
<organism evidence="1 2">
    <name type="scientific">Thalassolituus oleivorans MIL-1</name>
    <dbReference type="NCBI Taxonomy" id="1298593"/>
    <lineage>
        <taxon>Bacteria</taxon>
        <taxon>Pseudomonadati</taxon>
        <taxon>Pseudomonadota</taxon>
        <taxon>Gammaproteobacteria</taxon>
        <taxon>Oceanospirillales</taxon>
        <taxon>Oceanospirillaceae</taxon>
        <taxon>Thalassolituus</taxon>
    </lineage>
</organism>
<dbReference type="EMBL" id="HF680312">
    <property type="protein sequence ID" value="CCU72490.1"/>
    <property type="molecule type" value="Genomic_DNA"/>
</dbReference>
<dbReference type="AlphaFoldDB" id="M5DRE8"/>
<accession>M5DRE8</accession>
<name>M5DRE8_9GAMM</name>
<keyword evidence="2" id="KW-1185">Reference proteome</keyword>